<dbReference type="GO" id="GO:0006979">
    <property type="term" value="P:response to oxidative stress"/>
    <property type="evidence" value="ECO:0007669"/>
    <property type="project" value="InterPro"/>
</dbReference>
<dbReference type="FunFam" id="2.170.150.20:FF:000001">
    <property type="entry name" value="Peptide methionine sulfoxide reductase MsrB"/>
    <property type="match status" value="1"/>
</dbReference>
<dbReference type="AlphaFoldDB" id="A0A0E3Q2P4"/>
<dbReference type="EMBL" id="CP009520">
    <property type="protein sequence ID" value="AKB42615.1"/>
    <property type="molecule type" value="Genomic_DNA"/>
</dbReference>
<evidence type="ECO:0000256" key="6">
    <source>
        <dbReference type="ARBA" id="ARBA00023002"/>
    </source>
</evidence>
<name>A0A0E3Q2P4_9EURY</name>
<feature type="region of interest" description="Disordered" evidence="8">
    <location>
        <begin position="132"/>
        <end position="152"/>
    </location>
</feature>
<dbReference type="PANTHER" id="PTHR10173:SF52">
    <property type="entry name" value="METHIONINE-R-SULFOXIDE REDUCTASE B1"/>
    <property type="match status" value="1"/>
</dbReference>
<dbReference type="GO" id="GO:0005737">
    <property type="term" value="C:cytoplasm"/>
    <property type="evidence" value="ECO:0007669"/>
    <property type="project" value="TreeGrafter"/>
</dbReference>
<dbReference type="NCBIfam" id="TIGR00357">
    <property type="entry name" value="peptide-methionine (R)-S-oxide reductase MsrB"/>
    <property type="match status" value="1"/>
</dbReference>
<dbReference type="PANTHER" id="PTHR10173">
    <property type="entry name" value="METHIONINE SULFOXIDE REDUCTASE"/>
    <property type="match status" value="1"/>
</dbReference>
<dbReference type="GO" id="GO:0030091">
    <property type="term" value="P:protein repair"/>
    <property type="evidence" value="ECO:0007669"/>
    <property type="project" value="InterPro"/>
</dbReference>
<keyword evidence="11" id="KW-1185">Reference proteome</keyword>
<protein>
    <recommendedName>
        <fullName evidence="3">peptide-methionine (R)-S-oxide reductase</fullName>
        <ecNumber evidence="3">1.8.4.12</ecNumber>
    </recommendedName>
</protein>
<dbReference type="KEGG" id="mvc:MSVAZ_0346"/>
<dbReference type="InterPro" id="IPR011057">
    <property type="entry name" value="Mss4-like_sf"/>
</dbReference>
<dbReference type="GO" id="GO:0046872">
    <property type="term" value="F:metal ion binding"/>
    <property type="evidence" value="ECO:0007669"/>
    <property type="project" value="UniProtKB-KW"/>
</dbReference>
<comment type="similarity">
    <text evidence="2">Belongs to the MsrB Met sulfoxide reductase family.</text>
</comment>
<gene>
    <name evidence="10" type="ORF">MSVAZ_0346</name>
</gene>
<sequence length="152" mass="17292">MEQKVGEKSEEEWKKVLTPEQYHVLRKKGTESPFSGNLYYNKEKGVYTCAACGQELFSSDTKFESGTGWPSFSDVISSDRVRLKEDTSYFMNRIEVVCSRCGSHLGHVFEDGPAPTGKRYCINSISLNFKKEGEEDKQGGERKEKSRKKGKK</sequence>
<keyword evidence="6 10" id="KW-0560">Oxidoreductase</keyword>
<dbReference type="InterPro" id="IPR002579">
    <property type="entry name" value="Met_Sox_Rdtase_MsrB_dom"/>
</dbReference>
<keyword evidence="4" id="KW-0479">Metal-binding</keyword>
<feature type="compositionally biased region" description="Basic and acidic residues" evidence="8">
    <location>
        <begin position="132"/>
        <end position="144"/>
    </location>
</feature>
<dbReference type="Proteomes" id="UP000033096">
    <property type="component" value="Chromosome"/>
</dbReference>
<feature type="domain" description="MsrB" evidence="9">
    <location>
        <begin position="10"/>
        <end position="132"/>
    </location>
</feature>
<evidence type="ECO:0000256" key="1">
    <source>
        <dbReference type="ARBA" id="ARBA00001947"/>
    </source>
</evidence>
<evidence type="ECO:0000256" key="5">
    <source>
        <dbReference type="ARBA" id="ARBA00022833"/>
    </source>
</evidence>
<evidence type="ECO:0000256" key="3">
    <source>
        <dbReference type="ARBA" id="ARBA00012499"/>
    </source>
</evidence>
<evidence type="ECO:0000256" key="2">
    <source>
        <dbReference type="ARBA" id="ARBA00007174"/>
    </source>
</evidence>
<reference evidence="10 11" key="1">
    <citation type="submission" date="2014-07" db="EMBL/GenBank/DDBJ databases">
        <title>Methanogenic archaea and the global carbon cycle.</title>
        <authorList>
            <person name="Henriksen J.R."/>
            <person name="Luke J."/>
            <person name="Reinhart S."/>
            <person name="Benedict M.N."/>
            <person name="Youngblut N.D."/>
            <person name="Metcalf M.E."/>
            <person name="Whitaker R.J."/>
            <person name="Metcalf W.W."/>
        </authorList>
    </citation>
    <scope>NUCLEOTIDE SEQUENCE [LARGE SCALE GENOMIC DNA]</scope>
    <source>
        <strain evidence="10 11">Z-761</strain>
    </source>
</reference>
<dbReference type="RefSeq" id="WP_048117334.1">
    <property type="nucleotide sequence ID" value="NZ_CP009520.1"/>
</dbReference>
<dbReference type="STRING" id="1434123.MSVAZ_0346"/>
<dbReference type="Pfam" id="PF01641">
    <property type="entry name" value="SelR"/>
    <property type="match status" value="1"/>
</dbReference>
<dbReference type="SUPFAM" id="SSF51316">
    <property type="entry name" value="Mss4-like"/>
    <property type="match status" value="1"/>
</dbReference>
<dbReference type="HOGENOM" id="CLU_031040_8_5_2"/>
<keyword evidence="5" id="KW-0862">Zinc</keyword>
<comment type="cofactor">
    <cofactor evidence="1">
        <name>Zn(2+)</name>
        <dbReference type="ChEBI" id="CHEBI:29105"/>
    </cofactor>
</comment>
<accession>A0A0E3Q2P4</accession>
<evidence type="ECO:0000256" key="7">
    <source>
        <dbReference type="ARBA" id="ARBA00048488"/>
    </source>
</evidence>
<dbReference type="InterPro" id="IPR028427">
    <property type="entry name" value="Met_Sox_Rdtase_MsrB"/>
</dbReference>
<dbReference type="Gene3D" id="2.170.150.20">
    <property type="entry name" value="Peptide methionine sulfoxide reductase"/>
    <property type="match status" value="1"/>
</dbReference>
<evidence type="ECO:0000256" key="8">
    <source>
        <dbReference type="SAM" id="MobiDB-lite"/>
    </source>
</evidence>
<dbReference type="EC" id="1.8.4.12" evidence="3"/>
<evidence type="ECO:0000313" key="10">
    <source>
        <dbReference type="EMBL" id="AKB42615.1"/>
    </source>
</evidence>
<organism evidence="10 11">
    <name type="scientific">Methanosarcina vacuolata Z-761</name>
    <dbReference type="NCBI Taxonomy" id="1434123"/>
    <lineage>
        <taxon>Archaea</taxon>
        <taxon>Methanobacteriati</taxon>
        <taxon>Methanobacteriota</taxon>
        <taxon>Stenosarchaea group</taxon>
        <taxon>Methanomicrobia</taxon>
        <taxon>Methanosarcinales</taxon>
        <taxon>Methanosarcinaceae</taxon>
        <taxon>Methanosarcina</taxon>
    </lineage>
</organism>
<comment type="catalytic activity">
    <reaction evidence="7">
        <text>L-methionyl-[protein] + [thioredoxin]-disulfide + H2O = L-methionyl-(R)-S-oxide-[protein] + [thioredoxin]-dithiol</text>
        <dbReference type="Rhea" id="RHEA:24164"/>
        <dbReference type="Rhea" id="RHEA-COMP:10698"/>
        <dbReference type="Rhea" id="RHEA-COMP:10700"/>
        <dbReference type="Rhea" id="RHEA-COMP:12313"/>
        <dbReference type="Rhea" id="RHEA-COMP:12314"/>
        <dbReference type="ChEBI" id="CHEBI:15377"/>
        <dbReference type="ChEBI" id="CHEBI:16044"/>
        <dbReference type="ChEBI" id="CHEBI:29950"/>
        <dbReference type="ChEBI" id="CHEBI:45764"/>
        <dbReference type="ChEBI" id="CHEBI:50058"/>
        <dbReference type="EC" id="1.8.4.12"/>
    </reaction>
</comment>
<dbReference type="PATRIC" id="fig|1434123.4.peg.363"/>
<dbReference type="GO" id="GO:0033743">
    <property type="term" value="F:peptide-methionine (R)-S-oxide reductase activity"/>
    <property type="evidence" value="ECO:0007669"/>
    <property type="project" value="UniProtKB-EC"/>
</dbReference>
<evidence type="ECO:0000313" key="11">
    <source>
        <dbReference type="Proteomes" id="UP000033096"/>
    </source>
</evidence>
<evidence type="ECO:0000259" key="9">
    <source>
        <dbReference type="PROSITE" id="PS51790"/>
    </source>
</evidence>
<dbReference type="GeneID" id="24808710"/>
<proteinExistence type="inferred from homology"/>
<evidence type="ECO:0000256" key="4">
    <source>
        <dbReference type="ARBA" id="ARBA00022723"/>
    </source>
</evidence>
<dbReference type="PROSITE" id="PS51790">
    <property type="entry name" value="MSRB"/>
    <property type="match status" value="1"/>
</dbReference>